<evidence type="ECO:0000313" key="1">
    <source>
        <dbReference type="EMBL" id="KAJ4834211.1"/>
    </source>
</evidence>
<comment type="caution">
    <text evidence="1">The sequence shown here is derived from an EMBL/GenBank/DDBJ whole genome shotgun (WGS) entry which is preliminary data.</text>
</comment>
<dbReference type="PANTHER" id="PTHR34630:SF17">
    <property type="entry name" value="OS06G0304700 PROTEIN"/>
    <property type="match status" value="1"/>
</dbReference>
<protein>
    <submittedName>
        <fullName evidence="1">Uncharacterized protein</fullName>
    </submittedName>
</protein>
<organism evidence="1 2">
    <name type="scientific">Turnera subulata</name>
    <dbReference type="NCBI Taxonomy" id="218843"/>
    <lineage>
        <taxon>Eukaryota</taxon>
        <taxon>Viridiplantae</taxon>
        <taxon>Streptophyta</taxon>
        <taxon>Embryophyta</taxon>
        <taxon>Tracheophyta</taxon>
        <taxon>Spermatophyta</taxon>
        <taxon>Magnoliopsida</taxon>
        <taxon>eudicotyledons</taxon>
        <taxon>Gunneridae</taxon>
        <taxon>Pentapetalae</taxon>
        <taxon>rosids</taxon>
        <taxon>fabids</taxon>
        <taxon>Malpighiales</taxon>
        <taxon>Passifloraceae</taxon>
        <taxon>Turnera</taxon>
    </lineage>
</organism>
<dbReference type="Gene3D" id="3.80.10.10">
    <property type="entry name" value="Ribonuclease Inhibitor"/>
    <property type="match status" value="2"/>
</dbReference>
<dbReference type="PANTHER" id="PTHR34630">
    <property type="entry name" value="OS11G0677101 PROTEIN"/>
    <property type="match status" value="1"/>
</dbReference>
<proteinExistence type="predicted"/>
<sequence length="338" mass="37591">MNCCSLPPLGRLASLKHLEIERLESVKTVGAEFYGIDPAEETKRWIPFPSLETLSIEWMLGWSEWTSCDDFYAFPLLRKLSMKGCYELRASLPSDLPCLEVLDVNRCGELYKLPRSNKIPIVKIEPGVYEYVRVYESPSCPGLYDLEARGIGYLESLVKLLEPTGCVLVTQSIEMEDFSGIKCFQLEQFPRLESLKIKGCDNLESLAEIRPHSSLSPAPTLTDLNIKECASLKSLPPLPSLVELDIFDCSAFESFGEPLPANLQNLKVSYCPKLDSFGGPLPANLQVLEVSNCPELDSFGGSLPANLQKLEVFNHPKLDSFGGPLPANLQVSRSQQRV</sequence>
<dbReference type="OrthoDB" id="1749976at2759"/>
<name>A0A9Q0J9B3_9ROSI</name>
<evidence type="ECO:0000313" key="2">
    <source>
        <dbReference type="Proteomes" id="UP001141552"/>
    </source>
</evidence>
<reference evidence="1" key="1">
    <citation type="submission" date="2022-02" db="EMBL/GenBank/DDBJ databases">
        <authorList>
            <person name="Henning P.M."/>
            <person name="McCubbin A.G."/>
            <person name="Shore J.S."/>
        </authorList>
    </citation>
    <scope>NUCLEOTIDE SEQUENCE</scope>
    <source>
        <strain evidence="1">F60SS</strain>
        <tissue evidence="1">Leaves</tissue>
    </source>
</reference>
<dbReference type="Proteomes" id="UP001141552">
    <property type="component" value="Unassembled WGS sequence"/>
</dbReference>
<dbReference type="AlphaFoldDB" id="A0A9Q0J9B3"/>
<dbReference type="InterPro" id="IPR032675">
    <property type="entry name" value="LRR_dom_sf"/>
</dbReference>
<accession>A0A9Q0J9B3</accession>
<gene>
    <name evidence="1" type="ORF">Tsubulata_049104</name>
</gene>
<reference evidence="1" key="2">
    <citation type="journal article" date="2023" name="Plants (Basel)">
        <title>Annotation of the Turnera subulata (Passifloraceae) Draft Genome Reveals the S-Locus Evolved after the Divergence of Turneroideae from Passifloroideae in a Stepwise Manner.</title>
        <authorList>
            <person name="Henning P.M."/>
            <person name="Roalson E.H."/>
            <person name="Mir W."/>
            <person name="McCubbin A.G."/>
            <person name="Shore J.S."/>
        </authorList>
    </citation>
    <scope>NUCLEOTIDE SEQUENCE</scope>
    <source>
        <strain evidence="1">F60SS</strain>
    </source>
</reference>
<dbReference type="EMBL" id="JAKUCV010004753">
    <property type="protein sequence ID" value="KAJ4834211.1"/>
    <property type="molecule type" value="Genomic_DNA"/>
</dbReference>
<dbReference type="SUPFAM" id="SSF52047">
    <property type="entry name" value="RNI-like"/>
    <property type="match status" value="1"/>
</dbReference>
<keyword evidence="2" id="KW-1185">Reference proteome</keyword>